<accession>A0A9D4LB97</accession>
<sequence>MTLVRGRAEYHVYEPDAEHEMQACERVLNNRAGRLKTFCDHATKLGTGTGNVKLGWTKHYTGIEQRTVCVCVLNKITLDIKD</sequence>
<protein>
    <submittedName>
        <fullName evidence="1">Uncharacterized protein</fullName>
    </submittedName>
</protein>
<evidence type="ECO:0000313" key="2">
    <source>
        <dbReference type="Proteomes" id="UP000828390"/>
    </source>
</evidence>
<proteinExistence type="predicted"/>
<organism evidence="1 2">
    <name type="scientific">Dreissena polymorpha</name>
    <name type="common">Zebra mussel</name>
    <name type="synonym">Mytilus polymorpha</name>
    <dbReference type="NCBI Taxonomy" id="45954"/>
    <lineage>
        <taxon>Eukaryota</taxon>
        <taxon>Metazoa</taxon>
        <taxon>Spiralia</taxon>
        <taxon>Lophotrochozoa</taxon>
        <taxon>Mollusca</taxon>
        <taxon>Bivalvia</taxon>
        <taxon>Autobranchia</taxon>
        <taxon>Heteroconchia</taxon>
        <taxon>Euheterodonta</taxon>
        <taxon>Imparidentia</taxon>
        <taxon>Neoheterodontei</taxon>
        <taxon>Myida</taxon>
        <taxon>Dreissenoidea</taxon>
        <taxon>Dreissenidae</taxon>
        <taxon>Dreissena</taxon>
    </lineage>
</organism>
<dbReference type="Proteomes" id="UP000828390">
    <property type="component" value="Unassembled WGS sequence"/>
</dbReference>
<dbReference type="EMBL" id="JAIWYP010000003">
    <property type="protein sequence ID" value="KAH3855410.1"/>
    <property type="molecule type" value="Genomic_DNA"/>
</dbReference>
<gene>
    <name evidence="1" type="ORF">DPMN_097977</name>
</gene>
<comment type="caution">
    <text evidence="1">The sequence shown here is derived from an EMBL/GenBank/DDBJ whole genome shotgun (WGS) entry which is preliminary data.</text>
</comment>
<dbReference type="AlphaFoldDB" id="A0A9D4LB97"/>
<keyword evidence="2" id="KW-1185">Reference proteome</keyword>
<name>A0A9D4LB97_DREPO</name>
<reference evidence="1" key="1">
    <citation type="journal article" date="2019" name="bioRxiv">
        <title>The Genome of the Zebra Mussel, Dreissena polymorpha: A Resource for Invasive Species Research.</title>
        <authorList>
            <person name="McCartney M.A."/>
            <person name="Auch B."/>
            <person name="Kono T."/>
            <person name="Mallez S."/>
            <person name="Zhang Y."/>
            <person name="Obille A."/>
            <person name="Becker A."/>
            <person name="Abrahante J.E."/>
            <person name="Garbe J."/>
            <person name="Badalamenti J.P."/>
            <person name="Herman A."/>
            <person name="Mangelson H."/>
            <person name="Liachko I."/>
            <person name="Sullivan S."/>
            <person name="Sone E.D."/>
            <person name="Koren S."/>
            <person name="Silverstein K.A.T."/>
            <person name="Beckman K.B."/>
            <person name="Gohl D.M."/>
        </authorList>
    </citation>
    <scope>NUCLEOTIDE SEQUENCE</scope>
    <source>
        <strain evidence="1">Duluth1</strain>
        <tissue evidence="1">Whole animal</tissue>
    </source>
</reference>
<reference evidence="1" key="2">
    <citation type="submission" date="2020-11" db="EMBL/GenBank/DDBJ databases">
        <authorList>
            <person name="McCartney M.A."/>
            <person name="Auch B."/>
            <person name="Kono T."/>
            <person name="Mallez S."/>
            <person name="Becker A."/>
            <person name="Gohl D.M."/>
            <person name="Silverstein K.A.T."/>
            <person name="Koren S."/>
            <person name="Bechman K.B."/>
            <person name="Herman A."/>
            <person name="Abrahante J.E."/>
            <person name="Garbe J."/>
        </authorList>
    </citation>
    <scope>NUCLEOTIDE SEQUENCE</scope>
    <source>
        <strain evidence="1">Duluth1</strain>
        <tissue evidence="1">Whole animal</tissue>
    </source>
</reference>
<evidence type="ECO:0000313" key="1">
    <source>
        <dbReference type="EMBL" id="KAH3855410.1"/>
    </source>
</evidence>